<proteinExistence type="predicted"/>
<evidence type="ECO:0000313" key="2">
    <source>
        <dbReference type="EMBL" id="KAG7316750.1"/>
    </source>
</evidence>
<feature type="compositionally biased region" description="Polar residues" evidence="1">
    <location>
        <begin position="54"/>
        <end position="69"/>
    </location>
</feature>
<evidence type="ECO:0000313" key="3">
    <source>
        <dbReference type="Proteomes" id="UP000824219"/>
    </source>
</evidence>
<dbReference type="Proteomes" id="UP000824219">
    <property type="component" value="Linkage Group LG25"/>
</dbReference>
<protein>
    <submittedName>
        <fullName evidence="2">Uncharacterized protein</fullName>
    </submittedName>
</protein>
<reference evidence="2 3" key="1">
    <citation type="submission" date="2021-06" db="EMBL/GenBank/DDBJ databases">
        <title>Chromosome-level genome assembly of the red-tail catfish (Hemibagrus wyckioides).</title>
        <authorList>
            <person name="Shao F."/>
        </authorList>
    </citation>
    <scope>NUCLEOTIDE SEQUENCE [LARGE SCALE GENOMIC DNA]</scope>
    <source>
        <strain evidence="2">EC202008001</strain>
        <tissue evidence="2">Blood</tissue>
    </source>
</reference>
<gene>
    <name evidence="2" type="ORF">KOW79_020291</name>
</gene>
<feature type="region of interest" description="Disordered" evidence="1">
    <location>
        <begin position="54"/>
        <end position="97"/>
    </location>
</feature>
<comment type="caution">
    <text evidence="2">The sequence shown here is derived from an EMBL/GenBank/DDBJ whole genome shotgun (WGS) entry which is preliminary data.</text>
</comment>
<feature type="compositionally biased region" description="Basic and acidic residues" evidence="1">
    <location>
        <begin position="79"/>
        <end position="97"/>
    </location>
</feature>
<dbReference type="EMBL" id="JAHKSW010000025">
    <property type="protein sequence ID" value="KAG7316750.1"/>
    <property type="molecule type" value="Genomic_DNA"/>
</dbReference>
<accession>A0A9D3N6W9</accession>
<evidence type="ECO:0000256" key="1">
    <source>
        <dbReference type="SAM" id="MobiDB-lite"/>
    </source>
</evidence>
<name>A0A9D3N6W9_9TELE</name>
<organism evidence="2 3">
    <name type="scientific">Hemibagrus wyckioides</name>
    <dbReference type="NCBI Taxonomy" id="337641"/>
    <lineage>
        <taxon>Eukaryota</taxon>
        <taxon>Metazoa</taxon>
        <taxon>Chordata</taxon>
        <taxon>Craniata</taxon>
        <taxon>Vertebrata</taxon>
        <taxon>Euteleostomi</taxon>
        <taxon>Actinopterygii</taxon>
        <taxon>Neopterygii</taxon>
        <taxon>Teleostei</taxon>
        <taxon>Ostariophysi</taxon>
        <taxon>Siluriformes</taxon>
        <taxon>Bagridae</taxon>
        <taxon>Hemibagrus</taxon>
    </lineage>
</organism>
<dbReference type="AlphaFoldDB" id="A0A9D3N6W9"/>
<keyword evidence="3" id="KW-1185">Reference proteome</keyword>
<sequence>MSDANKQKMQFDSLDEVARNCVIVLGDLVERLGWTAGFAPGFCVLSRGRNTTESAKGELTQNNSSTQQGHIKLSVSEGGGEREVKLKITGGKEEEKT</sequence>